<dbReference type="RefSeq" id="XP_056076097.1">
    <property type="nucleotide sequence ID" value="XM_056209275.1"/>
</dbReference>
<protein>
    <submittedName>
        <fullName evidence="3">Uncharacterized protein</fullName>
    </submittedName>
</protein>
<reference evidence="3" key="1">
    <citation type="submission" date="2022-10" db="EMBL/GenBank/DDBJ databases">
        <title>Tapping the CABI collections for fungal endophytes: first genome assemblies for Collariella, Neodidymelliopsis, Ascochyta clinopodiicola, Didymella pomorum, Didymosphaeria variabile, Neocosmospora piperis and Neocucurbitaria cava.</title>
        <authorList>
            <person name="Hill R."/>
        </authorList>
    </citation>
    <scope>NUCLEOTIDE SEQUENCE</scope>
    <source>
        <strain evidence="3">IMI 356815</strain>
    </source>
</reference>
<dbReference type="EMBL" id="JAPEUX010000001">
    <property type="protein sequence ID" value="KAJ4359895.1"/>
    <property type="molecule type" value="Genomic_DNA"/>
</dbReference>
<evidence type="ECO:0000256" key="2">
    <source>
        <dbReference type="SAM" id="SignalP"/>
    </source>
</evidence>
<organism evidence="3 4">
    <name type="scientific">Didymosphaeria variabile</name>
    <dbReference type="NCBI Taxonomy" id="1932322"/>
    <lineage>
        <taxon>Eukaryota</taxon>
        <taxon>Fungi</taxon>
        <taxon>Dikarya</taxon>
        <taxon>Ascomycota</taxon>
        <taxon>Pezizomycotina</taxon>
        <taxon>Dothideomycetes</taxon>
        <taxon>Pleosporomycetidae</taxon>
        <taxon>Pleosporales</taxon>
        <taxon>Massarineae</taxon>
        <taxon>Didymosphaeriaceae</taxon>
        <taxon>Didymosphaeria</taxon>
    </lineage>
</organism>
<dbReference type="GeneID" id="80903981"/>
<evidence type="ECO:0000256" key="1">
    <source>
        <dbReference type="SAM" id="MobiDB-lite"/>
    </source>
</evidence>
<gene>
    <name evidence="3" type="ORF">N0V89_000451</name>
</gene>
<proteinExistence type="predicted"/>
<evidence type="ECO:0000313" key="3">
    <source>
        <dbReference type="EMBL" id="KAJ4359895.1"/>
    </source>
</evidence>
<name>A0A9W8XWQ1_9PLEO</name>
<feature type="compositionally biased region" description="Polar residues" evidence="1">
    <location>
        <begin position="69"/>
        <end position="89"/>
    </location>
</feature>
<sequence length="192" mass="20833">MLILTLSALLAHVLQVFELLFRNRREALQPREGGPIGSPPESISVGSAGRSTDTNFNMFNGLELMTPPASVQGSRPGTTASSGLNTPRNGSVVHSFSPTIEKGTTHSVRLSLGTYELDERDEFILQTSLLKIELSKITALIEAFEARLCQTKLHHDLVSYLKQGLGANYEALKRLATVCSRGLGRANCIDIP</sequence>
<dbReference type="OrthoDB" id="2328572at2759"/>
<keyword evidence="2" id="KW-0732">Signal</keyword>
<accession>A0A9W8XWQ1</accession>
<comment type="caution">
    <text evidence="3">The sequence shown here is derived from an EMBL/GenBank/DDBJ whole genome shotgun (WGS) entry which is preliminary data.</text>
</comment>
<feature type="region of interest" description="Disordered" evidence="1">
    <location>
        <begin position="67"/>
        <end position="89"/>
    </location>
</feature>
<keyword evidence="4" id="KW-1185">Reference proteome</keyword>
<dbReference type="Proteomes" id="UP001140513">
    <property type="component" value="Unassembled WGS sequence"/>
</dbReference>
<evidence type="ECO:0000313" key="4">
    <source>
        <dbReference type="Proteomes" id="UP001140513"/>
    </source>
</evidence>
<dbReference type="AlphaFoldDB" id="A0A9W8XWQ1"/>
<feature type="chain" id="PRO_5040812193" evidence="2">
    <location>
        <begin position="19"/>
        <end position="192"/>
    </location>
</feature>
<feature type="region of interest" description="Disordered" evidence="1">
    <location>
        <begin position="29"/>
        <end position="50"/>
    </location>
</feature>
<feature type="signal peptide" evidence="2">
    <location>
        <begin position="1"/>
        <end position="18"/>
    </location>
</feature>